<protein>
    <recommendedName>
        <fullName evidence="1">SnoaL-like domain-containing protein</fullName>
    </recommendedName>
</protein>
<dbReference type="EMBL" id="UINC01001095">
    <property type="protein sequence ID" value="SUZ70592.1"/>
    <property type="molecule type" value="Genomic_DNA"/>
</dbReference>
<organism evidence="2">
    <name type="scientific">marine metagenome</name>
    <dbReference type="NCBI Taxonomy" id="408172"/>
    <lineage>
        <taxon>unclassified sequences</taxon>
        <taxon>metagenomes</taxon>
        <taxon>ecological metagenomes</taxon>
    </lineage>
</organism>
<gene>
    <name evidence="2" type="ORF">METZ01_LOCUS23446</name>
</gene>
<dbReference type="Pfam" id="PF12680">
    <property type="entry name" value="SnoaL_2"/>
    <property type="match status" value="1"/>
</dbReference>
<reference evidence="2" key="1">
    <citation type="submission" date="2018-05" db="EMBL/GenBank/DDBJ databases">
        <authorList>
            <person name="Lanie J.A."/>
            <person name="Ng W.-L."/>
            <person name="Kazmierczak K.M."/>
            <person name="Andrzejewski T.M."/>
            <person name="Davidsen T.M."/>
            <person name="Wayne K.J."/>
            <person name="Tettelin H."/>
            <person name="Glass J.I."/>
            <person name="Rusch D."/>
            <person name="Podicherti R."/>
            <person name="Tsui H.-C.T."/>
            <person name="Winkler M.E."/>
        </authorList>
    </citation>
    <scope>NUCLEOTIDE SEQUENCE</scope>
</reference>
<proteinExistence type="predicted"/>
<dbReference type="SUPFAM" id="SSF54427">
    <property type="entry name" value="NTF2-like"/>
    <property type="match status" value="1"/>
</dbReference>
<dbReference type="Gene3D" id="3.10.450.50">
    <property type="match status" value="1"/>
</dbReference>
<dbReference type="AlphaFoldDB" id="A0A381PU59"/>
<dbReference type="InterPro" id="IPR037401">
    <property type="entry name" value="SnoaL-like"/>
</dbReference>
<accession>A0A381PU59</accession>
<dbReference type="InterPro" id="IPR032710">
    <property type="entry name" value="NTF2-like_dom_sf"/>
</dbReference>
<name>A0A381PU59_9ZZZZ</name>
<sequence>MQRTDPATIGIVRRYNESFNQGEVDGVMAVMTGDRVVETPIPPPDQSRFQGQEAVPALWQDFFRSTSSIAFATEDMFASGDRCLVPWLFTRVGQDGQSGRVRSVDYSK</sequence>
<evidence type="ECO:0000313" key="2">
    <source>
        <dbReference type="EMBL" id="SUZ70592.1"/>
    </source>
</evidence>
<feature type="domain" description="SnoaL-like" evidence="1">
    <location>
        <begin position="12"/>
        <end position="105"/>
    </location>
</feature>
<evidence type="ECO:0000259" key="1">
    <source>
        <dbReference type="Pfam" id="PF12680"/>
    </source>
</evidence>